<dbReference type="RefSeq" id="WP_148909756.1">
    <property type="nucleotide sequence ID" value="NZ_VNHX01000022.1"/>
</dbReference>
<name>A0A5S5D554_9SPHI</name>
<proteinExistence type="predicted"/>
<gene>
    <name evidence="1" type="ORF">BC792_12238</name>
</gene>
<comment type="caution">
    <text evidence="1">The sequence shown here is derived from an EMBL/GenBank/DDBJ whole genome shotgun (WGS) entry which is preliminary data.</text>
</comment>
<sequence length="479" mass="54836">MMRLSLFFIFFATVFVTKAQTRYTDSLEISLGSEFQGASERFQPLWMKANRFGMGSNEQFDQLTWIEAKNAHHLASLRLISDTASLLKLSYGARLFNAEHYGRTVLQEGFAQLKYKEWFIRGGRHRDLWDDIDPELSVGSFGISSNALPIPKVTIGIDDYINIPFTNGKLQFKGMIGHGWFGNNRFMESWLHEKSFYGRINLGKWKPYGGIQHYGEWGGNRPSEGIYLDRSFSGFMDVLFVKEANDGSVPDGKRPNRAGDQRGLAEVGLHYEHEKWKLHIYHQTPFESGTGLDIRNIDRLFGVHWINKRNDGKLKNLLLEFIYTKQMESFGRESQSYYDNGAYKTGWEYEGNVVGVPLFTNRKEASNYLPIQPYDWKGTEPIQGNTNIINNRLIGGNLAASLRFTPRLSMKLKMTPVVNFGARHAEKLYGDGEGLFQCYSLAGLSFRHNRWLFNASLAGDFGQLYNNMGGRIGFNYQIK</sequence>
<dbReference type="OrthoDB" id="596512at2"/>
<dbReference type="EMBL" id="VNHX01000022">
    <property type="protein sequence ID" value="TYP91071.1"/>
    <property type="molecule type" value="Genomic_DNA"/>
</dbReference>
<dbReference type="AlphaFoldDB" id="A0A5S5D554"/>
<accession>A0A5S5D554</accession>
<protein>
    <submittedName>
        <fullName evidence="1">Capsule assembly protein Wzi</fullName>
    </submittedName>
</protein>
<reference evidence="1 2" key="1">
    <citation type="submission" date="2019-07" db="EMBL/GenBank/DDBJ databases">
        <title>Genomic Encyclopedia of Archaeal and Bacterial Type Strains, Phase II (KMG-II): from individual species to whole genera.</title>
        <authorList>
            <person name="Goeker M."/>
        </authorList>
    </citation>
    <scope>NUCLEOTIDE SEQUENCE [LARGE SCALE GENOMIC DNA]</scope>
    <source>
        <strain evidence="1 2">DSM 18850</strain>
    </source>
</reference>
<dbReference type="InterPro" id="IPR038636">
    <property type="entry name" value="Wzi_sf"/>
</dbReference>
<evidence type="ECO:0000313" key="2">
    <source>
        <dbReference type="Proteomes" id="UP000325105"/>
    </source>
</evidence>
<dbReference type="Proteomes" id="UP000325105">
    <property type="component" value="Unassembled WGS sequence"/>
</dbReference>
<organism evidence="1 2">
    <name type="scientific">Sphingobacterium allocomposti</name>
    <dbReference type="NCBI Taxonomy" id="415956"/>
    <lineage>
        <taxon>Bacteria</taxon>
        <taxon>Pseudomonadati</taxon>
        <taxon>Bacteroidota</taxon>
        <taxon>Sphingobacteriia</taxon>
        <taxon>Sphingobacteriales</taxon>
        <taxon>Sphingobacteriaceae</taxon>
        <taxon>Sphingobacterium</taxon>
    </lineage>
</organism>
<keyword evidence="2" id="KW-1185">Reference proteome</keyword>
<dbReference type="Gene3D" id="2.40.160.130">
    <property type="entry name" value="Capsule assembly protein Wzi"/>
    <property type="match status" value="1"/>
</dbReference>
<evidence type="ECO:0000313" key="1">
    <source>
        <dbReference type="EMBL" id="TYP91071.1"/>
    </source>
</evidence>